<evidence type="ECO:0000256" key="2">
    <source>
        <dbReference type="ARBA" id="ARBA00012180"/>
    </source>
</evidence>
<feature type="domain" description="Reverse transcriptase" evidence="4">
    <location>
        <begin position="1"/>
        <end position="123"/>
    </location>
</feature>
<dbReference type="SUPFAM" id="SSF56672">
    <property type="entry name" value="DNA/RNA polymerases"/>
    <property type="match status" value="1"/>
</dbReference>
<dbReference type="InterPro" id="IPR043128">
    <property type="entry name" value="Rev_trsase/Diguanyl_cyclase"/>
</dbReference>
<feature type="region of interest" description="Disordered" evidence="3">
    <location>
        <begin position="173"/>
        <end position="192"/>
    </location>
</feature>
<dbReference type="Gene3D" id="3.30.70.270">
    <property type="match status" value="1"/>
</dbReference>
<dbReference type="CDD" id="cd03714">
    <property type="entry name" value="RT_DIRS1"/>
    <property type="match status" value="1"/>
</dbReference>
<evidence type="ECO:0000313" key="5">
    <source>
        <dbReference type="EMBL" id="KAJ1160539.1"/>
    </source>
</evidence>
<dbReference type="GO" id="GO:0004523">
    <property type="term" value="F:RNA-DNA hybrid ribonuclease activity"/>
    <property type="evidence" value="ECO:0007669"/>
    <property type="project" value="UniProtKB-EC"/>
</dbReference>
<dbReference type="InterPro" id="IPR052055">
    <property type="entry name" value="Hepadnavirus_pol/RT"/>
</dbReference>
<comment type="caution">
    <text evidence="5">The sequence shown here is derived from an EMBL/GenBank/DDBJ whole genome shotgun (WGS) entry which is preliminary data.</text>
</comment>
<evidence type="ECO:0000256" key="1">
    <source>
        <dbReference type="ARBA" id="ARBA00010879"/>
    </source>
</evidence>
<dbReference type="EMBL" id="JANPWB010000008">
    <property type="protein sequence ID" value="KAJ1160539.1"/>
    <property type="molecule type" value="Genomic_DNA"/>
</dbReference>
<organism evidence="5 6">
    <name type="scientific">Pleurodeles waltl</name>
    <name type="common">Iberian ribbed newt</name>
    <dbReference type="NCBI Taxonomy" id="8319"/>
    <lineage>
        <taxon>Eukaryota</taxon>
        <taxon>Metazoa</taxon>
        <taxon>Chordata</taxon>
        <taxon>Craniata</taxon>
        <taxon>Vertebrata</taxon>
        <taxon>Euteleostomi</taxon>
        <taxon>Amphibia</taxon>
        <taxon>Batrachia</taxon>
        <taxon>Caudata</taxon>
        <taxon>Salamandroidea</taxon>
        <taxon>Salamandridae</taxon>
        <taxon>Pleurodelinae</taxon>
        <taxon>Pleurodeles</taxon>
    </lineage>
</organism>
<evidence type="ECO:0000313" key="6">
    <source>
        <dbReference type="Proteomes" id="UP001066276"/>
    </source>
</evidence>
<keyword evidence="6" id="KW-1185">Reference proteome</keyword>
<comment type="similarity">
    <text evidence="1">Belongs to the beta type-B retroviral polymerase family. HERV class-II K(HML-2) pol subfamily.</text>
</comment>
<dbReference type="PROSITE" id="PS50878">
    <property type="entry name" value="RT_POL"/>
    <property type="match status" value="1"/>
</dbReference>
<dbReference type="InterPro" id="IPR043502">
    <property type="entry name" value="DNA/RNA_pol_sf"/>
</dbReference>
<reference evidence="5" key="1">
    <citation type="journal article" date="2022" name="bioRxiv">
        <title>Sequencing and chromosome-scale assembly of the giantPleurodeles waltlgenome.</title>
        <authorList>
            <person name="Brown T."/>
            <person name="Elewa A."/>
            <person name="Iarovenko S."/>
            <person name="Subramanian E."/>
            <person name="Araus A.J."/>
            <person name="Petzold A."/>
            <person name="Susuki M."/>
            <person name="Suzuki K.-i.T."/>
            <person name="Hayashi T."/>
            <person name="Toyoda A."/>
            <person name="Oliveira C."/>
            <person name="Osipova E."/>
            <person name="Leigh N.D."/>
            <person name="Simon A."/>
            <person name="Yun M.H."/>
        </authorList>
    </citation>
    <scope>NUCLEOTIDE SEQUENCE</scope>
    <source>
        <strain evidence="5">20211129_DDA</strain>
        <tissue evidence="5">Liver</tissue>
    </source>
</reference>
<evidence type="ECO:0000259" key="4">
    <source>
        <dbReference type="PROSITE" id="PS50878"/>
    </source>
</evidence>
<evidence type="ECO:0000256" key="3">
    <source>
        <dbReference type="SAM" id="MobiDB-lite"/>
    </source>
</evidence>
<dbReference type="Proteomes" id="UP001066276">
    <property type="component" value="Chromosome 4_2"/>
</dbReference>
<accession>A0AAV7S7R1</accession>
<gene>
    <name evidence="5" type="ORF">NDU88_001039</name>
</gene>
<dbReference type="PANTHER" id="PTHR33050">
    <property type="entry name" value="REVERSE TRANSCRIPTASE DOMAIN-CONTAINING PROTEIN"/>
    <property type="match status" value="1"/>
</dbReference>
<sequence length="192" mass="21625">MAKTDIKSAFRLLPVHPDDFSLLGIQFGGHWYVDKALPMGCSTSCALFECFSTFLQWIFVRVSGHRAVTHYLDDFFFVGPQATDLCAVALRRFQELMEDLDVPLAPEKTVGPCTALTFLGIELDTITMVARLPSEKKEVMLRTLMAVLRSKKPTVRDIQVQRGLGRIRNVTTEKGDRADNISREKGSEEQDK</sequence>
<dbReference type="AlphaFoldDB" id="A0AAV7S7R1"/>
<dbReference type="EC" id="3.1.26.4" evidence="2"/>
<protein>
    <recommendedName>
        <fullName evidence="2">ribonuclease H</fullName>
        <ecNumber evidence="2">3.1.26.4</ecNumber>
    </recommendedName>
</protein>
<proteinExistence type="inferred from homology"/>
<dbReference type="Gene3D" id="3.10.10.10">
    <property type="entry name" value="HIV Type 1 Reverse Transcriptase, subunit A, domain 1"/>
    <property type="match status" value="1"/>
</dbReference>
<dbReference type="PANTHER" id="PTHR33050:SF8">
    <property type="entry name" value="REVERSE TRANSCRIPTASE DOMAIN-CONTAINING PROTEIN"/>
    <property type="match status" value="1"/>
</dbReference>
<dbReference type="Pfam" id="PF00078">
    <property type="entry name" value="RVT_1"/>
    <property type="match status" value="1"/>
</dbReference>
<name>A0AAV7S7R1_PLEWA</name>
<dbReference type="InterPro" id="IPR000477">
    <property type="entry name" value="RT_dom"/>
</dbReference>